<evidence type="ECO:0000313" key="2">
    <source>
        <dbReference type="EMBL" id="KIX15211.1"/>
    </source>
</evidence>
<keyword evidence="3" id="KW-1185">Reference proteome</keyword>
<dbReference type="PATRIC" id="fig|1429043.3.peg.1066"/>
<dbReference type="RefSeq" id="WP_044347050.1">
    <property type="nucleotide sequence ID" value="NZ_AZAC01000004.1"/>
</dbReference>
<dbReference type="Gene3D" id="3.40.710.10">
    <property type="entry name" value="DD-peptidase/beta-lactamase superfamily"/>
    <property type="match status" value="1"/>
</dbReference>
<evidence type="ECO:0000313" key="3">
    <source>
        <dbReference type="Proteomes" id="UP000032233"/>
    </source>
</evidence>
<dbReference type="SUPFAM" id="SSF56601">
    <property type="entry name" value="beta-lactamase/transpeptidase-like"/>
    <property type="match status" value="1"/>
</dbReference>
<dbReference type="Pfam" id="PF00144">
    <property type="entry name" value="Beta-lactamase"/>
    <property type="match status" value="1"/>
</dbReference>
<protein>
    <recommendedName>
        <fullName evidence="1">Beta-lactamase-related domain-containing protein</fullName>
    </recommendedName>
</protein>
<organism evidence="2 3">
    <name type="scientific">Dethiosulfatarculus sandiegensis</name>
    <dbReference type="NCBI Taxonomy" id="1429043"/>
    <lineage>
        <taxon>Bacteria</taxon>
        <taxon>Pseudomonadati</taxon>
        <taxon>Thermodesulfobacteriota</taxon>
        <taxon>Desulfarculia</taxon>
        <taxon>Desulfarculales</taxon>
        <taxon>Desulfarculaceae</taxon>
        <taxon>Dethiosulfatarculus</taxon>
    </lineage>
</organism>
<sequence length="390" mass="43215">MAQIRPLRTDSARLSGLFVGIPLRFKPVFHIVVVLILLFTADLSWAEPAKFNPALAQRLDKCLQESLSEFKVPGVIAWVRGPKDRIWKGAAGWADLAQKIPMSPFMHMRIGSVTKTYTAMVILQLWEEGFLALDRPLADYLDFPITGGNKITIRHLLQMRSGLGNYSFNKKFGALMEDEPNRNFTPGELVKFSNYTVCAPGTRFDYNNANYIILGMIIEKLTKSSFSEQVKKRIIKPLGLKQTLVAVSCAMPQPFAKGYLFQKGKVVKSVCPMQPSVAWSAGNMLSTGSDQLVWAQAMAEGSLIKRKTRALQREFLNCQKPAGLAYGLGLARFHGGVGHTGNYSNAYTCIVMHYKGYDIVIMANGQAKNGNPKLSKASNIYAKLIKVLGL</sequence>
<dbReference type="EMBL" id="AZAC01000004">
    <property type="protein sequence ID" value="KIX15211.1"/>
    <property type="molecule type" value="Genomic_DNA"/>
</dbReference>
<proteinExistence type="predicted"/>
<dbReference type="OrthoDB" id="5524666at2"/>
<evidence type="ECO:0000259" key="1">
    <source>
        <dbReference type="Pfam" id="PF00144"/>
    </source>
</evidence>
<dbReference type="InParanoid" id="A0A0D2JHJ0"/>
<comment type="caution">
    <text evidence="2">The sequence shown here is derived from an EMBL/GenBank/DDBJ whole genome shotgun (WGS) entry which is preliminary data.</text>
</comment>
<dbReference type="AlphaFoldDB" id="A0A0D2JHJ0"/>
<feature type="domain" description="Beta-lactamase-related" evidence="1">
    <location>
        <begin position="60"/>
        <end position="369"/>
    </location>
</feature>
<dbReference type="STRING" id="1429043.X474_05000"/>
<dbReference type="FunCoup" id="A0A0D2JHJ0">
    <property type="interactions" value="133"/>
</dbReference>
<dbReference type="InterPro" id="IPR012338">
    <property type="entry name" value="Beta-lactam/transpept-like"/>
</dbReference>
<dbReference type="InterPro" id="IPR001466">
    <property type="entry name" value="Beta-lactam-related"/>
</dbReference>
<accession>A0A0D2JHJ0</accession>
<dbReference type="PANTHER" id="PTHR46825:SF9">
    <property type="entry name" value="BETA-LACTAMASE-RELATED DOMAIN-CONTAINING PROTEIN"/>
    <property type="match status" value="1"/>
</dbReference>
<name>A0A0D2JHJ0_9BACT</name>
<reference evidence="2 3" key="1">
    <citation type="submission" date="2013-11" db="EMBL/GenBank/DDBJ databases">
        <title>Metagenomic analysis of a methanogenic consortium involved in long chain n-alkane degradation.</title>
        <authorList>
            <person name="Davidova I.A."/>
            <person name="Callaghan A.V."/>
            <person name="Wawrik B."/>
            <person name="Pruitt S."/>
            <person name="Marks C."/>
            <person name="Duncan K.E."/>
            <person name="Suflita J.M."/>
        </authorList>
    </citation>
    <scope>NUCLEOTIDE SEQUENCE [LARGE SCALE GENOMIC DNA]</scope>
    <source>
        <strain evidence="2 3">SPR</strain>
    </source>
</reference>
<dbReference type="Proteomes" id="UP000032233">
    <property type="component" value="Unassembled WGS sequence"/>
</dbReference>
<dbReference type="InterPro" id="IPR050491">
    <property type="entry name" value="AmpC-like"/>
</dbReference>
<gene>
    <name evidence="2" type="ORF">X474_05000</name>
</gene>
<dbReference type="PANTHER" id="PTHR46825">
    <property type="entry name" value="D-ALANYL-D-ALANINE-CARBOXYPEPTIDASE/ENDOPEPTIDASE AMPH"/>
    <property type="match status" value="1"/>
</dbReference>